<comment type="caution">
    <text evidence="3">The sequence shown here is derived from an EMBL/GenBank/DDBJ whole genome shotgun (WGS) entry which is preliminary data.</text>
</comment>
<dbReference type="InterPro" id="IPR000639">
    <property type="entry name" value="Epox_hydrolase-like"/>
</dbReference>
<organism evidence="3 4">
    <name type="scientific">Streptomyces pyxinicus</name>
    <dbReference type="NCBI Taxonomy" id="2970331"/>
    <lineage>
        <taxon>Bacteria</taxon>
        <taxon>Bacillati</taxon>
        <taxon>Actinomycetota</taxon>
        <taxon>Actinomycetes</taxon>
        <taxon>Kitasatosporales</taxon>
        <taxon>Streptomycetaceae</taxon>
        <taxon>Streptomyces</taxon>
    </lineage>
</organism>
<dbReference type="Pfam" id="PF00561">
    <property type="entry name" value="Abhydrolase_1"/>
    <property type="match status" value="1"/>
</dbReference>
<accession>A0ABT2B5R3</accession>
<dbReference type="Proteomes" id="UP001205612">
    <property type="component" value="Unassembled WGS sequence"/>
</dbReference>
<dbReference type="InterPro" id="IPR029058">
    <property type="entry name" value="AB_hydrolase_fold"/>
</dbReference>
<evidence type="ECO:0000313" key="3">
    <source>
        <dbReference type="EMBL" id="MCS0603420.1"/>
    </source>
</evidence>
<name>A0ABT2B5R3_9ACTN</name>
<proteinExistence type="predicted"/>
<feature type="domain" description="AB hydrolase-1" evidence="2">
    <location>
        <begin position="50"/>
        <end position="189"/>
    </location>
</feature>
<dbReference type="GO" id="GO:0016787">
    <property type="term" value="F:hydrolase activity"/>
    <property type="evidence" value="ECO:0007669"/>
    <property type="project" value="UniProtKB-KW"/>
</dbReference>
<dbReference type="PANTHER" id="PTHR43329">
    <property type="entry name" value="EPOXIDE HYDROLASE"/>
    <property type="match status" value="1"/>
</dbReference>
<evidence type="ECO:0000259" key="2">
    <source>
        <dbReference type="Pfam" id="PF00561"/>
    </source>
</evidence>
<evidence type="ECO:0000313" key="4">
    <source>
        <dbReference type="Proteomes" id="UP001205612"/>
    </source>
</evidence>
<dbReference type="RefSeq" id="WP_258779896.1">
    <property type="nucleotide sequence ID" value="NZ_JANUGP010000014.1"/>
</dbReference>
<protein>
    <submittedName>
        <fullName evidence="3">Alpha/beta hydrolase</fullName>
    </submittedName>
</protein>
<dbReference type="SUPFAM" id="SSF53474">
    <property type="entry name" value="alpha/beta-Hydrolases"/>
    <property type="match status" value="1"/>
</dbReference>
<sequence>MTLDPAVPVSGFGTVTSVPDLPAGFGERFRSHRYDLGDVTLHAVTGGSGPALLLVGGWPQFWWQWRKVMPELAAHFSLTVVDPRGVGRSDLPETGYDSVTAARDLARLMTTLGHERFLLAGHDVGMMLAYALAADHPGRVTRLVLAEAALPGISDDPSALPAANRPVAATWHFMFNRLSAVNEKLVEGREDVYFGDQFAVKGATPTAMPADVVNVYVDALRRPGALRASFQYYRALDMTISQNAERARTPLPMPVLAVGGAASRGAGVARDVERVATDVTELVVEGCGHYVPEETPAALTSAMLSFFTAPATTAL</sequence>
<keyword evidence="4" id="KW-1185">Reference proteome</keyword>
<gene>
    <name evidence="3" type="ORF">NX794_19690</name>
</gene>
<keyword evidence="1 3" id="KW-0378">Hydrolase</keyword>
<dbReference type="EMBL" id="JANUGP010000014">
    <property type="protein sequence ID" value="MCS0603420.1"/>
    <property type="molecule type" value="Genomic_DNA"/>
</dbReference>
<dbReference type="Gene3D" id="3.40.50.1820">
    <property type="entry name" value="alpha/beta hydrolase"/>
    <property type="match status" value="1"/>
</dbReference>
<dbReference type="InterPro" id="IPR000073">
    <property type="entry name" value="AB_hydrolase_1"/>
</dbReference>
<dbReference type="PRINTS" id="PR00412">
    <property type="entry name" value="EPOXHYDRLASE"/>
</dbReference>
<reference evidence="3 4" key="1">
    <citation type="submission" date="2022-08" db="EMBL/GenBank/DDBJ databases">
        <authorList>
            <person name="Somphong A."/>
            <person name="Phongsopitanun W."/>
        </authorList>
    </citation>
    <scope>NUCLEOTIDE SEQUENCE [LARGE SCALE GENOMIC DNA]</scope>
    <source>
        <strain evidence="3 4">LP11</strain>
    </source>
</reference>
<evidence type="ECO:0000256" key="1">
    <source>
        <dbReference type="ARBA" id="ARBA00022801"/>
    </source>
</evidence>